<dbReference type="InterPro" id="IPR051856">
    <property type="entry name" value="CSR-E3_Ligase_Protein"/>
</dbReference>
<dbReference type="Pfam" id="PF26039">
    <property type="entry name" value="Dcst2"/>
    <property type="match status" value="1"/>
</dbReference>
<feature type="region of interest" description="Disordered" evidence="8">
    <location>
        <begin position="1351"/>
        <end position="1383"/>
    </location>
</feature>
<dbReference type="PANTHER" id="PTHR21041:SF9">
    <property type="entry name" value="DENDRITIC CELL-SPECIFIC TRANSMEMBRANE PROTEIN-LIKE DOMAIN-CONTAINING PROTEIN"/>
    <property type="match status" value="1"/>
</dbReference>
<feature type="transmembrane region" description="Helical" evidence="9">
    <location>
        <begin position="377"/>
        <end position="397"/>
    </location>
</feature>
<dbReference type="PANTHER" id="PTHR21041">
    <property type="entry name" value="DENDRITIC CELL-SPECIFIC TRANSMEMBRANE PROTEIN"/>
    <property type="match status" value="1"/>
</dbReference>
<dbReference type="InterPro" id="IPR058842">
    <property type="entry name" value="DCST1_C"/>
</dbReference>
<feature type="compositionally biased region" description="Basic residues" evidence="8">
    <location>
        <begin position="725"/>
        <end position="734"/>
    </location>
</feature>
<organism evidence="11 12">
    <name type="scientific">Rhynchophorus ferrugineus</name>
    <name type="common">Red palm weevil</name>
    <name type="synonym">Curculio ferrugineus</name>
    <dbReference type="NCBI Taxonomy" id="354439"/>
    <lineage>
        <taxon>Eukaryota</taxon>
        <taxon>Metazoa</taxon>
        <taxon>Ecdysozoa</taxon>
        <taxon>Arthropoda</taxon>
        <taxon>Hexapoda</taxon>
        <taxon>Insecta</taxon>
        <taxon>Pterygota</taxon>
        <taxon>Neoptera</taxon>
        <taxon>Endopterygota</taxon>
        <taxon>Coleoptera</taxon>
        <taxon>Polyphaga</taxon>
        <taxon>Cucujiformia</taxon>
        <taxon>Curculionidae</taxon>
        <taxon>Dryophthorinae</taxon>
        <taxon>Rhynchophorus</taxon>
    </lineage>
</organism>
<dbReference type="EMBL" id="JAACXV010000396">
    <property type="protein sequence ID" value="KAF7278584.1"/>
    <property type="molecule type" value="Genomic_DNA"/>
</dbReference>
<feature type="compositionally biased region" description="Basic and acidic residues" evidence="8">
    <location>
        <begin position="1033"/>
        <end position="1046"/>
    </location>
</feature>
<feature type="compositionally biased region" description="Acidic residues" evidence="8">
    <location>
        <begin position="745"/>
        <end position="755"/>
    </location>
</feature>
<evidence type="ECO:0000256" key="9">
    <source>
        <dbReference type="SAM" id="Phobius"/>
    </source>
</evidence>
<name>A0A834IF14_RHYFE</name>
<feature type="domain" description="RING-type" evidence="10">
    <location>
        <begin position="657"/>
        <end position="699"/>
    </location>
</feature>
<evidence type="ECO:0000256" key="4">
    <source>
        <dbReference type="ARBA" id="ARBA00022833"/>
    </source>
</evidence>
<feature type="compositionally biased region" description="Polar residues" evidence="8">
    <location>
        <begin position="1047"/>
        <end position="1057"/>
    </location>
</feature>
<feature type="transmembrane region" description="Helical" evidence="9">
    <location>
        <begin position="85"/>
        <end position="104"/>
    </location>
</feature>
<sequence>MAFVSLIFTAFHLKRLRDDLIKQKLEAIKTDGDEKPRKKKTRFPKFSFRKRMDKAIECGENYRIGRFCYKLWHEGSCENYTLKSVFGFFGGVLLTYLLYIFFIFQLNVKLTSATVVCALLGCVLTVGLAFSSKIRCIVLLTLPQFFSKRGRQALLAYAFVLALTGPARNTLNNLGILSESLACGQEQLKQAVKQIIDVVKKPFITIKEAIKKVVKTVKEVIKKIKEVLLKIKRIIMAIVRIVKSVFEFLGKLLNICNKELGTPFERCSRVFENAVADCNAKLGPLFSWLCSLAYVVKAVCYIVKIFDYVCMLVDYTADTVTTPISKKVKNFIRHIKTMFYVRIKFSHKFKYESVASKDLKTIAKEIVAEIKDRSRGVIAFFNFMTSAVMLFFLYLVFQVTYYRIRYLTSERFDNIYITKYFRAIDMRRSKMGRETVLPLTKKESVTYVPIGAVSLGKTERRKLTKAMVSLATASVKLATHIISDYCLYWILTMITYHARYQSKIQAPNLPVAHISGEGFIAKLLRVIVNAFQPVGIQLEIDTVPCLPIPIPPDYDRYIQIGVTLLFCWILTVLEPYGLRFRNYIMGYYHPLRAKQRTIWLYNHILRSRASFLLIARRQLRRKFGKGGPHYISCKELLKSKLRCGIFRICFGDLQKTCLLCGEVFRESNRNQFVKCQTPGCPGLFCLECFGSLENICPICLSPIEYGDLDNMDEEKDSSGDDQPPKKPKKDRKCKWFPCRKPPKDDDQEPLVDDDESKDRKPPEEPKEPESDSSADYSYHYQYDDVEPLPYPETRSFKDVEKQGIPDYESMETFREEEDEEELITIDLENVIRAPRHRQVQVELDITENPPDSAFVERDTVCGCSGSPRSVRQVEFIGVPEKKETDQKRYRHKIKLPSSLSECICSDLEVLDFWEDLSGVDIPKSTMSTSTRSDCKYCRAPKSNIISALDIGPDTEDELRNIVPELDLSFLDTEKPKTFTDRFANVKFEETCETPLTNRTLDSSSVLSSLRGSTTDSDRQPLLRRRPTKNRQQRFAEHGETSRRNEFNSDVDSPSSMDSYEFNKILNKKVKRYYESTKKYCNDQKCQYSQKRRSFANMLKKLLPKRKKKNYPLPLLRRDLNESDEEEHQDNSVDWDSLDVGTDSPTYPFGSHPSTDTLESHPLLGNKRIRGGQCPHRAHCGNHCKQNPPFLKNQTQLKDFATLSLPAKPKPANVADLLSRHLLSLEDLTPTKDPGFSMTATGSTAPHDSKLQPSPEETSDFILSKEAARNLATLQHATPPSSESGLSEGICLALFGKTCPKGIGREVKRLMQSDLEEISSPETNIDINTPSTVSDNHNSVLLLTPTVVGDKKQSSLETQKVLRSKDPLNQKEPEAPEDQVKASSRVSVHTAIGSKQNSIGPVEQPTASNISDEPSTLIKVNNLDENQVHKTEPETVDKPKRPSNSKVDRLIYKDDKTEINLVKDLRSSSSKFNIATNIRKTPTKPALKLQISLHNTLIPEDTSVLDSTNKDTTLPDTTIDSSQTLPNMDSPQSKDKVVETVDTFPFNPWTQSTPIANNGKSGRIVLSRDNTQQTSDNDFYPIPVKTDRAKDSTRPCYCPPSAGDSFKTIHTREPHPQQPIAQYSTTGSYYSYEIPERDSNHPNQCTCPNCYAGFGMSYDHNPNEQVMTHGNRKQFVEFNTVNESMCTCCQCSQLHQTKPPYKKEGYRPPSPPPFDRSGEIMMNADYPRVLPPNMHKHATYSRSPPRRHPPRSNNKNIHNDCDCWKPQYAFHPKMVPPYNDRHQFHDQMTADETESNMHDNLEGGNSLTDLPYQNNDDYLELVEELQDTLHSRNRNRVRKAMQEFEIKSKQNQPLEKPIINYDEASESEEPIIKRITEMKSARRTCCAGDKCTCYAHKDLSRSHKPKDRTKKDNNGNPIERPSHWTMDPASGEWFKGCKCAKYRGPKNKNYPEQNQCSCCATRYQ</sequence>
<feature type="region of interest" description="Disordered" evidence="8">
    <location>
        <begin position="710"/>
        <end position="777"/>
    </location>
</feature>
<keyword evidence="3 7" id="KW-0863">Zinc-finger</keyword>
<feature type="compositionally biased region" description="Low complexity" evidence="8">
    <location>
        <begin position="1002"/>
        <end position="1014"/>
    </location>
</feature>
<dbReference type="Pfam" id="PF07782">
    <property type="entry name" value="DC_STAMP"/>
    <property type="match status" value="1"/>
</dbReference>
<dbReference type="GO" id="GO:0008270">
    <property type="term" value="F:zinc ion binding"/>
    <property type="evidence" value="ECO:0007669"/>
    <property type="project" value="UniProtKB-KW"/>
</dbReference>
<evidence type="ECO:0000313" key="12">
    <source>
        <dbReference type="Proteomes" id="UP000625711"/>
    </source>
</evidence>
<feature type="region of interest" description="Disordered" evidence="8">
    <location>
        <begin position="1503"/>
        <end position="1533"/>
    </location>
</feature>
<keyword evidence="2 9" id="KW-0812">Transmembrane</keyword>
<feature type="region of interest" description="Disordered" evidence="8">
    <location>
        <begin position="1425"/>
        <end position="1444"/>
    </location>
</feature>
<comment type="caution">
    <text evidence="11">The sequence shown here is derived from an EMBL/GenBank/DDBJ whole genome shotgun (WGS) entry which is preliminary data.</text>
</comment>
<feature type="compositionally biased region" description="Basic and acidic residues" evidence="8">
    <location>
        <begin position="756"/>
        <end position="769"/>
    </location>
</feature>
<reference evidence="11" key="1">
    <citation type="submission" date="2020-08" db="EMBL/GenBank/DDBJ databases">
        <title>Genome sequencing and assembly of the red palm weevil Rhynchophorus ferrugineus.</title>
        <authorList>
            <person name="Dias G.B."/>
            <person name="Bergman C.M."/>
            <person name="Manee M."/>
        </authorList>
    </citation>
    <scope>NUCLEOTIDE SEQUENCE</scope>
    <source>
        <strain evidence="11">AA-2017</strain>
        <tissue evidence="11">Whole larva</tissue>
    </source>
</reference>
<feature type="region of interest" description="Disordered" evidence="8">
    <location>
        <begin position="1232"/>
        <end position="1257"/>
    </location>
</feature>
<dbReference type="OrthoDB" id="6598372at2759"/>
<evidence type="ECO:0000256" key="6">
    <source>
        <dbReference type="ARBA" id="ARBA00023136"/>
    </source>
</evidence>
<keyword evidence="3 7" id="KW-0479">Metal-binding</keyword>
<feature type="region of interest" description="Disordered" evidence="8">
    <location>
        <begin position="1901"/>
        <end position="1926"/>
    </location>
</feature>
<dbReference type="PROSITE" id="PS50089">
    <property type="entry name" value="ZF_RING_2"/>
    <property type="match status" value="1"/>
</dbReference>
<accession>A0A834IF14</accession>
<feature type="compositionally biased region" description="Polar residues" evidence="8">
    <location>
        <begin position="1237"/>
        <end position="1255"/>
    </location>
</feature>
<comment type="subcellular location">
    <subcellularLocation>
        <location evidence="1">Membrane</location>
        <topology evidence="1">Multi-pass membrane protein</topology>
    </subcellularLocation>
</comment>
<evidence type="ECO:0000256" key="1">
    <source>
        <dbReference type="ARBA" id="ARBA00004141"/>
    </source>
</evidence>
<proteinExistence type="predicted"/>
<evidence type="ECO:0000313" key="11">
    <source>
        <dbReference type="EMBL" id="KAF7278584.1"/>
    </source>
</evidence>
<protein>
    <recommendedName>
        <fullName evidence="10">RING-type domain-containing protein</fullName>
    </recommendedName>
</protein>
<dbReference type="Proteomes" id="UP000625711">
    <property type="component" value="Unassembled WGS sequence"/>
</dbReference>
<gene>
    <name evidence="11" type="ORF">GWI33_008203</name>
</gene>
<evidence type="ECO:0000259" key="10">
    <source>
        <dbReference type="PROSITE" id="PS50089"/>
    </source>
</evidence>
<keyword evidence="5 9" id="KW-1133">Transmembrane helix</keyword>
<evidence type="ECO:0000256" key="7">
    <source>
        <dbReference type="PROSITE-ProRule" id="PRU00175"/>
    </source>
</evidence>
<evidence type="ECO:0000256" key="8">
    <source>
        <dbReference type="SAM" id="MobiDB-lite"/>
    </source>
</evidence>
<dbReference type="Pfam" id="PF26037">
    <property type="entry name" value="zf-RING_DCST1_C"/>
    <property type="match status" value="1"/>
</dbReference>
<feature type="compositionally biased region" description="Basic residues" evidence="8">
    <location>
        <begin position="1021"/>
        <end position="1031"/>
    </location>
</feature>
<dbReference type="InterPro" id="IPR001841">
    <property type="entry name" value="Znf_RING"/>
</dbReference>
<feature type="compositionally biased region" description="Basic residues" evidence="8">
    <location>
        <begin position="1733"/>
        <end position="1749"/>
    </location>
</feature>
<feature type="transmembrane region" description="Helical" evidence="9">
    <location>
        <begin position="110"/>
        <end position="132"/>
    </location>
</feature>
<feature type="region of interest" description="Disordered" evidence="8">
    <location>
        <begin position="1730"/>
        <end position="1757"/>
    </location>
</feature>
<keyword evidence="4" id="KW-0862">Zinc</keyword>
<dbReference type="InterPro" id="IPR012858">
    <property type="entry name" value="DC_STAMP-like"/>
</dbReference>
<feature type="compositionally biased region" description="Basic and acidic residues" evidence="8">
    <location>
        <begin position="1362"/>
        <end position="1379"/>
    </location>
</feature>
<dbReference type="GO" id="GO:0016020">
    <property type="term" value="C:membrane"/>
    <property type="evidence" value="ECO:0007669"/>
    <property type="project" value="UniProtKB-SubCell"/>
</dbReference>
<feature type="region of interest" description="Disordered" evidence="8">
    <location>
        <begin position="1112"/>
        <end position="1138"/>
    </location>
</feature>
<evidence type="ECO:0000256" key="5">
    <source>
        <dbReference type="ARBA" id="ARBA00022989"/>
    </source>
</evidence>
<feature type="region of interest" description="Disordered" evidence="8">
    <location>
        <begin position="1002"/>
        <end position="1057"/>
    </location>
</feature>
<evidence type="ECO:0000256" key="3">
    <source>
        <dbReference type="ARBA" id="ARBA00022771"/>
    </source>
</evidence>
<keyword evidence="12" id="KW-1185">Reference proteome</keyword>
<keyword evidence="6 9" id="KW-0472">Membrane</keyword>
<evidence type="ECO:0000256" key="2">
    <source>
        <dbReference type="ARBA" id="ARBA00022692"/>
    </source>
</evidence>
<feature type="compositionally biased region" description="Polar residues" evidence="8">
    <location>
        <begin position="1503"/>
        <end position="1530"/>
    </location>
</feature>